<keyword evidence="3" id="KW-1133">Transmembrane helix</keyword>
<keyword evidence="3" id="KW-0812">Transmembrane</keyword>
<dbReference type="AlphaFoldDB" id="A0A851HKZ8"/>
<organism evidence="4 5">
    <name type="scientific">Candidatus Phytoplasma pruni</name>
    <dbReference type="NCBI Taxonomy" id="479893"/>
    <lineage>
        <taxon>Bacteria</taxon>
        <taxon>Bacillati</taxon>
        <taxon>Mycoplasmatota</taxon>
        <taxon>Mollicutes</taxon>
        <taxon>Acholeplasmatales</taxon>
        <taxon>Acholeplasmataceae</taxon>
        <taxon>Candidatus Phytoplasma</taxon>
        <taxon>16SrIII (X-disease group)</taxon>
    </lineage>
</organism>
<keyword evidence="1" id="KW-0175">Coiled coil</keyword>
<feature type="compositionally biased region" description="Basic and acidic residues" evidence="2">
    <location>
        <begin position="97"/>
        <end position="122"/>
    </location>
</feature>
<keyword evidence="3" id="KW-0472">Membrane</keyword>
<feature type="region of interest" description="Disordered" evidence="2">
    <location>
        <begin position="97"/>
        <end position="127"/>
    </location>
</feature>
<sequence>MKLTKKQSVLGISIVSFVLFLSLVLYFTLKKGGEGKDKKSTLSKPNPNVSNANVNSELKAVEEGLENLQNELNTVNDLMKTEEKQVEKDNVNRQKELNDLQNREENKQEPAEEIENEVRENSSTDEGTLKQNIKTIYAESKDLLNTKKIEYKEKENIYQKAKQELKIAELDSSSIILFFQIKFKELEKINLEIQKLENNNSSLNSSEMIKLVTKQLVLKTYLENMREETKAKVQEQRDKEKEVKELEKDYNIQKEYLQTAQTNFDEATNEKNKIKKDTNEEELERIRDVIKEKKENIEKTTNSVIINEQTGASTILSSE</sequence>
<comment type="caution">
    <text evidence="4">The sequence shown here is derived from an EMBL/GenBank/DDBJ whole genome shotgun (WGS) entry which is preliminary data.</text>
</comment>
<name>A0A851HKZ8_9MOLU</name>
<dbReference type="EMBL" id="JABUOH010000066">
    <property type="protein sequence ID" value="NWN46089.1"/>
    <property type="molecule type" value="Genomic_DNA"/>
</dbReference>
<dbReference type="RefSeq" id="WP_178734494.1">
    <property type="nucleotide sequence ID" value="NZ_JABUOH010000066.1"/>
</dbReference>
<dbReference type="Proteomes" id="UP000568109">
    <property type="component" value="Unassembled WGS sequence"/>
</dbReference>
<evidence type="ECO:0000313" key="4">
    <source>
        <dbReference type="EMBL" id="NWN46089.1"/>
    </source>
</evidence>
<gene>
    <name evidence="4" type="ORF">HR065_03310</name>
</gene>
<feature type="transmembrane region" description="Helical" evidence="3">
    <location>
        <begin position="9"/>
        <end position="29"/>
    </location>
</feature>
<feature type="region of interest" description="Disordered" evidence="2">
    <location>
        <begin position="33"/>
        <end position="53"/>
    </location>
</feature>
<evidence type="ECO:0000313" key="5">
    <source>
        <dbReference type="Proteomes" id="UP000568109"/>
    </source>
</evidence>
<evidence type="ECO:0000256" key="3">
    <source>
        <dbReference type="SAM" id="Phobius"/>
    </source>
</evidence>
<keyword evidence="5" id="KW-1185">Reference proteome</keyword>
<evidence type="ECO:0000256" key="2">
    <source>
        <dbReference type="SAM" id="MobiDB-lite"/>
    </source>
</evidence>
<evidence type="ECO:0000256" key="1">
    <source>
        <dbReference type="SAM" id="Coils"/>
    </source>
</evidence>
<accession>A0A851HKZ8</accession>
<feature type="coiled-coil region" evidence="1">
    <location>
        <begin position="144"/>
        <end position="303"/>
    </location>
</feature>
<reference evidence="4 5" key="1">
    <citation type="submission" date="2020-06" db="EMBL/GenBank/DDBJ databases">
        <title>Draft genome sequence of Candidatus Phytoplasma pruni (X-disease group, subgroup 16SrIII-B) strain ChTDIII from Argentina.</title>
        <authorList>
            <person name="Fernandez F.D."/>
            <person name="Zuebert C."/>
            <person name="Huettel B."/>
            <person name="Kube M."/>
            <person name="Conci L.R."/>
        </authorList>
    </citation>
    <scope>NUCLEOTIDE SEQUENCE [LARGE SCALE GENOMIC DNA]</scope>
    <source>
        <strain evidence="4 5">ChTDIII</strain>
    </source>
</reference>
<protein>
    <submittedName>
        <fullName evidence="4">Uncharacterized protein</fullName>
    </submittedName>
</protein>
<proteinExistence type="predicted"/>